<reference evidence="1 2" key="1">
    <citation type="journal article" date="2010" name="Stand. Genomic Sci.">
        <title>Complete genome sequence of Spirosoma linguale type strain (1).</title>
        <authorList>
            <person name="Lail K."/>
            <person name="Sikorski J."/>
            <person name="Saunders E."/>
            <person name="Lapidus A."/>
            <person name="Glavina Del Rio T."/>
            <person name="Copeland A."/>
            <person name="Tice H."/>
            <person name="Cheng J.-F."/>
            <person name="Lucas S."/>
            <person name="Nolan M."/>
            <person name="Bruce D."/>
            <person name="Goodwin L."/>
            <person name="Pitluck S."/>
            <person name="Ivanova N."/>
            <person name="Mavromatis K."/>
            <person name="Ovchinnikova G."/>
            <person name="Pati A."/>
            <person name="Chen A."/>
            <person name="Palaniappan K."/>
            <person name="Land M."/>
            <person name="Hauser L."/>
            <person name="Chang Y.-J."/>
            <person name="Jeffries C.D."/>
            <person name="Chain P."/>
            <person name="Brettin T."/>
            <person name="Detter J.C."/>
            <person name="Schuetze A."/>
            <person name="Rohde M."/>
            <person name="Tindall B.J."/>
            <person name="Goeker M."/>
            <person name="Bristow J."/>
            <person name="Eisen J.A."/>
            <person name="Markowitz V."/>
            <person name="Hugenholtz P."/>
            <person name="Kyrpides N.C."/>
            <person name="Klenk H.-P."/>
            <person name="Chen F."/>
        </authorList>
    </citation>
    <scope>NUCLEOTIDE SEQUENCE [LARGE SCALE GENOMIC DNA]</scope>
    <source>
        <strain evidence="2">ATCC 33905 / DSM 74 / LMG 10896 / Claus 1</strain>
    </source>
</reference>
<dbReference type="HOGENOM" id="CLU_956159_0_0_10"/>
<accession>D2QHQ5</accession>
<dbReference type="EMBL" id="CP001769">
    <property type="protein sequence ID" value="ADB39854.1"/>
    <property type="molecule type" value="Genomic_DNA"/>
</dbReference>
<organism evidence="1 2">
    <name type="scientific">Spirosoma linguale (strain ATCC 33905 / DSM 74 / LMG 10896 / Claus 1)</name>
    <dbReference type="NCBI Taxonomy" id="504472"/>
    <lineage>
        <taxon>Bacteria</taxon>
        <taxon>Pseudomonadati</taxon>
        <taxon>Bacteroidota</taxon>
        <taxon>Cytophagia</taxon>
        <taxon>Cytophagales</taxon>
        <taxon>Cytophagaceae</taxon>
        <taxon>Spirosoma</taxon>
    </lineage>
</organism>
<dbReference type="KEGG" id="sli:Slin_3864"/>
<proteinExistence type="predicted"/>
<dbReference type="eggNOG" id="ENOG50322WM">
    <property type="taxonomic scope" value="Bacteria"/>
</dbReference>
<gene>
    <name evidence="1" type="ordered locus">Slin_3864</name>
</gene>
<keyword evidence="2" id="KW-1185">Reference proteome</keyword>
<dbReference type="AlphaFoldDB" id="D2QHQ5"/>
<evidence type="ECO:0000313" key="1">
    <source>
        <dbReference type="EMBL" id="ADB39854.1"/>
    </source>
</evidence>
<dbReference type="RefSeq" id="WP_012928365.1">
    <property type="nucleotide sequence ID" value="NC_013730.1"/>
</dbReference>
<name>D2QHQ5_SPILD</name>
<sequence length="291" mass="32894">MKHALWLITLVVFTLLGDRLGGSLLNRFVNNSHFRYSRLYKGEAKAQIAFLGNSRGLSFCEPYVQQITGRTSFNLSYNAMPMDLGYTLFRDYLERNPAPKKLIIEVSMCGLPNKELILIFGCYAPFSKSLSDLITAHDAKIGIAGQLINLIRYNGEVFQRTLYYLNRSDDNWLANRTISPGMIEGLAVQKPYRFAFASEDILLNLVKTVKLAQQKGIDVKLVLNPYLPAFAKDKIKQLQPWKDKITAATGLPVADYSSAIQGNEFFTDYQHLNLNGSLKYLSLLKKDAVFE</sequence>
<dbReference type="Proteomes" id="UP000002028">
    <property type="component" value="Chromosome"/>
</dbReference>
<protein>
    <recommendedName>
        <fullName evidence="3">SGNH/GDSL hydrolase family protein</fullName>
    </recommendedName>
</protein>
<evidence type="ECO:0000313" key="2">
    <source>
        <dbReference type="Proteomes" id="UP000002028"/>
    </source>
</evidence>
<dbReference type="STRING" id="504472.Slin_3864"/>
<dbReference type="SUPFAM" id="SSF52266">
    <property type="entry name" value="SGNH hydrolase"/>
    <property type="match status" value="1"/>
</dbReference>
<evidence type="ECO:0008006" key="3">
    <source>
        <dbReference type="Google" id="ProtNLM"/>
    </source>
</evidence>